<feature type="region of interest" description="Disordered" evidence="1">
    <location>
        <begin position="84"/>
        <end position="134"/>
    </location>
</feature>
<evidence type="ECO:0000256" key="3">
    <source>
        <dbReference type="SAM" id="SignalP"/>
    </source>
</evidence>
<feature type="chain" id="PRO_5012055429" description="Membrane anchor Opy2 N-terminal domain-containing protein" evidence="3">
    <location>
        <begin position="24"/>
        <end position="160"/>
    </location>
</feature>
<keyword evidence="3" id="KW-0732">Signal</keyword>
<keyword evidence="2" id="KW-1133">Transmembrane helix</keyword>
<accession>A0A1X2IEG5</accession>
<dbReference type="EMBL" id="MCGE01000013">
    <property type="protein sequence ID" value="ORZ15100.1"/>
    <property type="molecule type" value="Genomic_DNA"/>
</dbReference>
<feature type="signal peptide" evidence="3">
    <location>
        <begin position="1"/>
        <end position="23"/>
    </location>
</feature>
<keyword evidence="2" id="KW-0812">Transmembrane</keyword>
<keyword evidence="5" id="KW-1185">Reference proteome</keyword>
<feature type="transmembrane region" description="Helical" evidence="2">
    <location>
        <begin position="139"/>
        <end position="158"/>
    </location>
</feature>
<dbReference type="Proteomes" id="UP000193560">
    <property type="component" value="Unassembled WGS sequence"/>
</dbReference>
<proteinExistence type="predicted"/>
<evidence type="ECO:0000256" key="1">
    <source>
        <dbReference type="SAM" id="MobiDB-lite"/>
    </source>
</evidence>
<keyword evidence="2" id="KW-0472">Membrane</keyword>
<evidence type="ECO:0000313" key="4">
    <source>
        <dbReference type="EMBL" id="ORZ15100.1"/>
    </source>
</evidence>
<protein>
    <recommendedName>
        <fullName evidence="6">Membrane anchor Opy2 N-terminal domain-containing protein</fullName>
    </recommendedName>
</protein>
<name>A0A1X2IEG5_9FUNG</name>
<comment type="caution">
    <text evidence="4">The sequence shown here is derived from an EMBL/GenBank/DDBJ whole genome shotgun (WGS) entry which is preliminary data.</text>
</comment>
<gene>
    <name evidence="4" type="ORF">BCR42DRAFT_416409</name>
</gene>
<evidence type="ECO:0000256" key="2">
    <source>
        <dbReference type="SAM" id="Phobius"/>
    </source>
</evidence>
<reference evidence="4 5" key="1">
    <citation type="submission" date="2016-07" db="EMBL/GenBank/DDBJ databases">
        <title>Pervasive Adenine N6-methylation of Active Genes in Fungi.</title>
        <authorList>
            <consortium name="DOE Joint Genome Institute"/>
            <person name="Mondo S.J."/>
            <person name="Dannebaum R.O."/>
            <person name="Kuo R.C."/>
            <person name="Labutti K."/>
            <person name="Haridas S."/>
            <person name="Kuo A."/>
            <person name="Salamov A."/>
            <person name="Ahrendt S.R."/>
            <person name="Lipzen A."/>
            <person name="Sullivan W."/>
            <person name="Andreopoulos W.B."/>
            <person name="Clum A."/>
            <person name="Lindquist E."/>
            <person name="Daum C."/>
            <person name="Ramamoorthy G.K."/>
            <person name="Gryganskyi A."/>
            <person name="Culley D."/>
            <person name="Magnuson J.K."/>
            <person name="James T.Y."/>
            <person name="O'Malley M.A."/>
            <person name="Stajich J.E."/>
            <person name="Spatafora J.W."/>
            <person name="Visel A."/>
            <person name="Grigoriev I.V."/>
        </authorList>
    </citation>
    <scope>NUCLEOTIDE SEQUENCE [LARGE SCALE GENOMIC DNA]</scope>
    <source>
        <strain evidence="4 5">NRRL 1336</strain>
    </source>
</reference>
<dbReference type="OrthoDB" id="2287631at2759"/>
<dbReference type="AlphaFoldDB" id="A0A1X2IEG5"/>
<organism evidence="4 5">
    <name type="scientific">Absidia repens</name>
    <dbReference type="NCBI Taxonomy" id="90262"/>
    <lineage>
        <taxon>Eukaryota</taxon>
        <taxon>Fungi</taxon>
        <taxon>Fungi incertae sedis</taxon>
        <taxon>Mucoromycota</taxon>
        <taxon>Mucoromycotina</taxon>
        <taxon>Mucoromycetes</taxon>
        <taxon>Mucorales</taxon>
        <taxon>Cunninghamellaceae</taxon>
        <taxon>Absidia</taxon>
    </lineage>
</organism>
<evidence type="ECO:0000313" key="5">
    <source>
        <dbReference type="Proteomes" id="UP000193560"/>
    </source>
</evidence>
<feature type="compositionally biased region" description="Low complexity" evidence="1">
    <location>
        <begin position="87"/>
        <end position="132"/>
    </location>
</feature>
<sequence>MPPSSLSLFVLLLLSLLSVSVFSQHTTSPRFTPQPTSSGIVCIQMVCPSPDSSQPTCPSDCSSGCKVIPDQCCPQLTVAVCQDNNGSTSTDSPSASATGGSPTATAQSSSPSSTVVSSSPSSTAAPSSSPSPNTNVGTVLQPSLACMLGFSIIILSLFSY</sequence>
<evidence type="ECO:0008006" key="6">
    <source>
        <dbReference type="Google" id="ProtNLM"/>
    </source>
</evidence>